<dbReference type="PROSITE" id="PS51898">
    <property type="entry name" value="TYR_RECOMBINASE"/>
    <property type="match status" value="1"/>
</dbReference>
<dbReference type="GO" id="GO:0003677">
    <property type="term" value="F:DNA binding"/>
    <property type="evidence" value="ECO:0007669"/>
    <property type="project" value="InterPro"/>
</dbReference>
<evidence type="ECO:0000256" key="1">
    <source>
        <dbReference type="ARBA" id="ARBA00023172"/>
    </source>
</evidence>
<evidence type="ECO:0000313" key="3">
    <source>
        <dbReference type="EMBL" id="TGE36998.1"/>
    </source>
</evidence>
<evidence type="ECO:0000313" key="4">
    <source>
        <dbReference type="Proteomes" id="UP000298460"/>
    </source>
</evidence>
<name>A0A4Z0R2L1_9FIRM</name>
<protein>
    <submittedName>
        <fullName evidence="3">Recombinase XerD</fullName>
    </submittedName>
</protein>
<keyword evidence="4" id="KW-1185">Reference proteome</keyword>
<dbReference type="InterPro" id="IPR002104">
    <property type="entry name" value="Integrase_catalytic"/>
</dbReference>
<keyword evidence="1" id="KW-0233">DNA recombination</keyword>
<evidence type="ECO:0000259" key="2">
    <source>
        <dbReference type="PROSITE" id="PS51898"/>
    </source>
</evidence>
<feature type="domain" description="Tyr recombinase" evidence="2">
    <location>
        <begin position="120"/>
        <end position="320"/>
    </location>
</feature>
<comment type="caution">
    <text evidence="3">The sequence shown here is derived from an EMBL/GenBank/DDBJ whole genome shotgun (WGS) entry which is preliminary data.</text>
</comment>
<dbReference type="EMBL" id="SPQQ01000006">
    <property type="protein sequence ID" value="TGE36998.1"/>
    <property type="molecule type" value="Genomic_DNA"/>
</dbReference>
<dbReference type="Pfam" id="PF00589">
    <property type="entry name" value="Phage_integrase"/>
    <property type="match status" value="1"/>
</dbReference>
<sequence>MEKDFPNVPFLFQEVLMNNCKSIDILAEDFLAYKRGIGYQYITSEIYMNGFVKYILLNYPNVKIPNKDVIRTYLDTKKDYPGALYGLTAVLREFSRYLLNQGYENVYVIPPKRMPKLCPEPPYFFTEDEIFLFLIACDSVKTNRSFKGRECVLPALFRILYCCGLRCKEVRKLLCSDVHLSENYIDILQSKGAKSRRLFISWELSDYLEGYNQKIENVFPGRTYFFPRSQTDYYTAGFISENFKRHWRQAFPDWDCGISRPRAYDFRHHFVWANLNRWAKEGTDMNAMLPYLVRYMGHQHLSCTLYYFRFVPEFFPVFTKLSESLEDILPEVPHEEE</sequence>
<dbReference type="SUPFAM" id="SSF56349">
    <property type="entry name" value="DNA breaking-rejoining enzymes"/>
    <property type="match status" value="1"/>
</dbReference>
<dbReference type="Proteomes" id="UP000298460">
    <property type="component" value="Unassembled WGS sequence"/>
</dbReference>
<gene>
    <name evidence="3" type="ORF">E4K67_18060</name>
</gene>
<dbReference type="GO" id="GO:0006310">
    <property type="term" value="P:DNA recombination"/>
    <property type="evidence" value="ECO:0007669"/>
    <property type="project" value="UniProtKB-KW"/>
</dbReference>
<reference evidence="3 4" key="1">
    <citation type="submission" date="2019-03" db="EMBL/GenBank/DDBJ databases">
        <title>Draft Genome Sequence of Desulfosporosinus fructosivorans Strain 63.6F, Isolated from Marine Sediment in the Baltic Sea.</title>
        <authorList>
            <person name="Hausmann B."/>
            <person name="Vandieken V."/>
            <person name="Pjevac P."/>
            <person name="Schreck K."/>
            <person name="Herbold C.W."/>
            <person name="Loy A."/>
        </authorList>
    </citation>
    <scope>NUCLEOTIDE SEQUENCE [LARGE SCALE GENOMIC DNA]</scope>
    <source>
        <strain evidence="3 4">63.6F</strain>
    </source>
</reference>
<dbReference type="GO" id="GO:0015074">
    <property type="term" value="P:DNA integration"/>
    <property type="evidence" value="ECO:0007669"/>
    <property type="project" value="InterPro"/>
</dbReference>
<dbReference type="InterPro" id="IPR011010">
    <property type="entry name" value="DNA_brk_join_enz"/>
</dbReference>
<accession>A0A4Z0R2L1</accession>
<dbReference type="InterPro" id="IPR013762">
    <property type="entry name" value="Integrase-like_cat_sf"/>
</dbReference>
<organism evidence="3 4">
    <name type="scientific">Desulfosporosinus fructosivorans</name>
    <dbReference type="NCBI Taxonomy" id="2018669"/>
    <lineage>
        <taxon>Bacteria</taxon>
        <taxon>Bacillati</taxon>
        <taxon>Bacillota</taxon>
        <taxon>Clostridia</taxon>
        <taxon>Eubacteriales</taxon>
        <taxon>Desulfitobacteriaceae</taxon>
        <taxon>Desulfosporosinus</taxon>
    </lineage>
</organism>
<dbReference type="AlphaFoldDB" id="A0A4Z0R2L1"/>
<proteinExistence type="predicted"/>
<dbReference type="Gene3D" id="1.10.443.10">
    <property type="entry name" value="Intergrase catalytic core"/>
    <property type="match status" value="1"/>
</dbReference>